<sequence length="78" mass="8532">MERALGLPQELLEAYWKEVGVGGPLVGNPIVKVEVPRSILQKRGLRTIKDVLSLKNVDHPSIVLLKAPLGHPFQTASL</sequence>
<gene>
    <name evidence="1" type="ORF">FKW44_020567</name>
</gene>
<dbReference type="Proteomes" id="UP000595437">
    <property type="component" value="Chromosome 14"/>
</dbReference>
<evidence type="ECO:0000313" key="2">
    <source>
        <dbReference type="Proteomes" id="UP000595437"/>
    </source>
</evidence>
<name>A0A7T8JZ08_CALRO</name>
<organism evidence="1 2">
    <name type="scientific">Caligus rogercresseyi</name>
    <name type="common">Sea louse</name>
    <dbReference type="NCBI Taxonomy" id="217165"/>
    <lineage>
        <taxon>Eukaryota</taxon>
        <taxon>Metazoa</taxon>
        <taxon>Ecdysozoa</taxon>
        <taxon>Arthropoda</taxon>
        <taxon>Crustacea</taxon>
        <taxon>Multicrustacea</taxon>
        <taxon>Hexanauplia</taxon>
        <taxon>Copepoda</taxon>
        <taxon>Siphonostomatoida</taxon>
        <taxon>Caligidae</taxon>
        <taxon>Caligus</taxon>
    </lineage>
</organism>
<evidence type="ECO:0000313" key="1">
    <source>
        <dbReference type="EMBL" id="QQP39624.1"/>
    </source>
</evidence>
<dbReference type="EMBL" id="CP045903">
    <property type="protein sequence ID" value="QQP39624.1"/>
    <property type="molecule type" value="Genomic_DNA"/>
</dbReference>
<reference evidence="2" key="1">
    <citation type="submission" date="2021-01" db="EMBL/GenBank/DDBJ databases">
        <title>Caligus Genome Assembly.</title>
        <authorList>
            <person name="Gallardo-Escarate C."/>
        </authorList>
    </citation>
    <scope>NUCLEOTIDE SEQUENCE [LARGE SCALE GENOMIC DNA]</scope>
</reference>
<accession>A0A7T8JZ08</accession>
<keyword evidence="2" id="KW-1185">Reference proteome</keyword>
<protein>
    <submittedName>
        <fullName evidence="1">Uncharacterized protein</fullName>
    </submittedName>
</protein>
<proteinExistence type="predicted"/>
<dbReference type="AlphaFoldDB" id="A0A7T8JZ08"/>